<evidence type="ECO:0000313" key="7">
    <source>
        <dbReference type="Proteomes" id="UP000324298"/>
    </source>
</evidence>
<keyword evidence="2" id="KW-0238">DNA-binding</keyword>
<feature type="domain" description="Cyclic nucleotide-binding" evidence="4">
    <location>
        <begin position="12"/>
        <end position="80"/>
    </location>
</feature>
<dbReference type="AlphaFoldDB" id="A0A5A9X6V6"/>
<dbReference type="Pfam" id="PF13545">
    <property type="entry name" value="HTH_Crp_2"/>
    <property type="match status" value="1"/>
</dbReference>
<evidence type="ECO:0000259" key="5">
    <source>
        <dbReference type="PROSITE" id="PS51063"/>
    </source>
</evidence>
<evidence type="ECO:0000313" key="6">
    <source>
        <dbReference type="EMBL" id="KAA0888690.1"/>
    </source>
</evidence>
<dbReference type="GO" id="GO:0005829">
    <property type="term" value="C:cytosol"/>
    <property type="evidence" value="ECO:0007669"/>
    <property type="project" value="TreeGrafter"/>
</dbReference>
<dbReference type="Proteomes" id="UP000324298">
    <property type="component" value="Unassembled WGS sequence"/>
</dbReference>
<dbReference type="Pfam" id="PF00027">
    <property type="entry name" value="cNMP_binding"/>
    <property type="match status" value="1"/>
</dbReference>
<feature type="domain" description="HTH crp-type" evidence="5">
    <location>
        <begin position="138"/>
        <end position="212"/>
    </location>
</feature>
<dbReference type="EMBL" id="SRSD01000010">
    <property type="protein sequence ID" value="KAA0888690.1"/>
    <property type="molecule type" value="Genomic_DNA"/>
</dbReference>
<dbReference type="InterPro" id="IPR018490">
    <property type="entry name" value="cNMP-bd_dom_sf"/>
</dbReference>
<dbReference type="CDD" id="cd00038">
    <property type="entry name" value="CAP_ED"/>
    <property type="match status" value="1"/>
</dbReference>
<evidence type="ECO:0000256" key="2">
    <source>
        <dbReference type="ARBA" id="ARBA00023125"/>
    </source>
</evidence>
<accession>A0A5A9X6V6</accession>
<dbReference type="CDD" id="cd00092">
    <property type="entry name" value="HTH_CRP"/>
    <property type="match status" value="1"/>
</dbReference>
<sequence>MSTKMKLTEADLLSLFTSADYGNLLKDFTVQRFPKKTLIYSPFEEKNFVFIVKSGRVRVYLAYEDKEFTLALLEAGDIFSSHTPAFVQALDGAEIMVCNTMKFQQQLFALPEVSLIMVRVLGELLKNSILTIEGLAFKDVRRRLVEYLIEAEADRGQHTSAGSVVELGVSTEDIALLVGTTRQTISQILNDFIKNGIIEKVKRRTLLIKDLAALKDEVAPVVEAD</sequence>
<dbReference type="OrthoDB" id="7263823at2"/>
<gene>
    <name evidence="6" type="ORF">ET418_15015</name>
</gene>
<reference evidence="6 7" key="1">
    <citation type="submission" date="2019-04" db="EMBL/GenBank/DDBJ databases">
        <title>Geobacter ruber sp. nov., ferric-reducing bacteria isolated from paddy soil.</title>
        <authorList>
            <person name="Xu Z."/>
            <person name="Masuda Y."/>
            <person name="Itoh H."/>
            <person name="Senoo K."/>
        </authorList>
    </citation>
    <scope>NUCLEOTIDE SEQUENCE [LARGE SCALE GENOMIC DNA]</scope>
    <source>
        <strain evidence="6 7">Red88</strain>
    </source>
</reference>
<dbReference type="PROSITE" id="PS51063">
    <property type="entry name" value="HTH_CRP_2"/>
    <property type="match status" value="1"/>
</dbReference>
<evidence type="ECO:0000256" key="1">
    <source>
        <dbReference type="ARBA" id="ARBA00023015"/>
    </source>
</evidence>
<dbReference type="Gene3D" id="1.10.10.10">
    <property type="entry name" value="Winged helix-like DNA-binding domain superfamily/Winged helix DNA-binding domain"/>
    <property type="match status" value="1"/>
</dbReference>
<keyword evidence="1" id="KW-0805">Transcription regulation</keyword>
<dbReference type="SUPFAM" id="SSF51206">
    <property type="entry name" value="cAMP-binding domain-like"/>
    <property type="match status" value="1"/>
</dbReference>
<dbReference type="RefSeq" id="WP_149308945.1">
    <property type="nucleotide sequence ID" value="NZ_SRSD01000010.1"/>
</dbReference>
<proteinExistence type="predicted"/>
<dbReference type="InterPro" id="IPR000595">
    <property type="entry name" value="cNMP-bd_dom"/>
</dbReference>
<protein>
    <submittedName>
        <fullName evidence="6">Crp/Fnr family transcriptional regulator</fullName>
    </submittedName>
</protein>
<dbReference type="PANTHER" id="PTHR24567">
    <property type="entry name" value="CRP FAMILY TRANSCRIPTIONAL REGULATORY PROTEIN"/>
    <property type="match status" value="1"/>
</dbReference>
<evidence type="ECO:0000259" key="4">
    <source>
        <dbReference type="PROSITE" id="PS50042"/>
    </source>
</evidence>
<evidence type="ECO:0000256" key="3">
    <source>
        <dbReference type="ARBA" id="ARBA00023163"/>
    </source>
</evidence>
<dbReference type="GO" id="GO:0003677">
    <property type="term" value="F:DNA binding"/>
    <property type="evidence" value="ECO:0007669"/>
    <property type="project" value="UniProtKB-KW"/>
</dbReference>
<dbReference type="InterPro" id="IPR036390">
    <property type="entry name" value="WH_DNA-bd_sf"/>
</dbReference>
<dbReference type="PROSITE" id="PS50042">
    <property type="entry name" value="CNMP_BINDING_3"/>
    <property type="match status" value="1"/>
</dbReference>
<keyword evidence="7" id="KW-1185">Reference proteome</keyword>
<dbReference type="Gene3D" id="2.60.120.10">
    <property type="entry name" value="Jelly Rolls"/>
    <property type="match status" value="1"/>
</dbReference>
<dbReference type="PANTHER" id="PTHR24567:SF74">
    <property type="entry name" value="HTH-TYPE TRANSCRIPTIONAL REGULATOR ARCR"/>
    <property type="match status" value="1"/>
</dbReference>
<dbReference type="SUPFAM" id="SSF46785">
    <property type="entry name" value="Winged helix' DNA-binding domain"/>
    <property type="match status" value="1"/>
</dbReference>
<keyword evidence="3" id="KW-0804">Transcription</keyword>
<name>A0A5A9X6V6_9BACT</name>
<dbReference type="InterPro" id="IPR050397">
    <property type="entry name" value="Env_Response_Regulators"/>
</dbReference>
<dbReference type="InterPro" id="IPR012318">
    <property type="entry name" value="HTH_CRP"/>
</dbReference>
<dbReference type="InterPro" id="IPR014710">
    <property type="entry name" value="RmlC-like_jellyroll"/>
</dbReference>
<dbReference type="SMART" id="SM00419">
    <property type="entry name" value="HTH_CRP"/>
    <property type="match status" value="1"/>
</dbReference>
<organism evidence="6 7">
    <name type="scientific">Oryzomonas rubra</name>
    <dbReference type="NCBI Taxonomy" id="2509454"/>
    <lineage>
        <taxon>Bacteria</taxon>
        <taxon>Pseudomonadati</taxon>
        <taxon>Thermodesulfobacteriota</taxon>
        <taxon>Desulfuromonadia</taxon>
        <taxon>Geobacterales</taxon>
        <taxon>Geobacteraceae</taxon>
        <taxon>Oryzomonas</taxon>
    </lineage>
</organism>
<dbReference type="GO" id="GO:0003700">
    <property type="term" value="F:DNA-binding transcription factor activity"/>
    <property type="evidence" value="ECO:0007669"/>
    <property type="project" value="TreeGrafter"/>
</dbReference>
<dbReference type="InterPro" id="IPR036388">
    <property type="entry name" value="WH-like_DNA-bd_sf"/>
</dbReference>
<comment type="caution">
    <text evidence="6">The sequence shown here is derived from an EMBL/GenBank/DDBJ whole genome shotgun (WGS) entry which is preliminary data.</text>
</comment>